<keyword evidence="5" id="KW-0001">2Fe-2S</keyword>
<accession>A0A161W1R6</accession>
<dbReference type="AlphaFoldDB" id="A0A161W1R6"/>
<evidence type="ECO:0000259" key="15">
    <source>
        <dbReference type="PROSITE" id="PS51379"/>
    </source>
</evidence>
<dbReference type="PRINTS" id="PR00419">
    <property type="entry name" value="ADXRDTASE"/>
</dbReference>
<dbReference type="InterPro" id="IPR009051">
    <property type="entry name" value="Helical_ferredxn"/>
</dbReference>
<dbReference type="InterPro" id="IPR054351">
    <property type="entry name" value="NADH_UbQ_OxRdtase_ferredoxin"/>
</dbReference>
<evidence type="ECO:0000256" key="11">
    <source>
        <dbReference type="ARBA" id="ARBA00023027"/>
    </source>
</evidence>
<dbReference type="SUPFAM" id="SSF51971">
    <property type="entry name" value="Nucleotide-binding domain"/>
    <property type="match status" value="1"/>
</dbReference>
<dbReference type="InterPro" id="IPR036010">
    <property type="entry name" value="2Fe-2S_ferredoxin-like_sf"/>
</dbReference>
<dbReference type="Gene3D" id="1.10.1060.10">
    <property type="entry name" value="Alpha-helical ferredoxin"/>
    <property type="match status" value="1"/>
</dbReference>
<dbReference type="GO" id="GO:0051537">
    <property type="term" value="F:2 iron, 2 sulfur cluster binding"/>
    <property type="evidence" value="ECO:0007669"/>
    <property type="project" value="UniProtKB-KW"/>
</dbReference>
<dbReference type="RefSeq" id="WP_066630080.1">
    <property type="nucleotide sequence ID" value="NZ_FQXL01000011.1"/>
</dbReference>
<dbReference type="GO" id="GO:0046872">
    <property type="term" value="F:metal ion binding"/>
    <property type="evidence" value="ECO:0007669"/>
    <property type="project" value="UniProtKB-KW"/>
</dbReference>
<dbReference type="OrthoDB" id="9803192at2"/>
<comment type="caution">
    <text evidence="17">The sequence shown here is derived from an EMBL/GenBank/DDBJ whole genome shotgun (WGS) entry which is preliminary data.</text>
</comment>
<dbReference type="PANTHER" id="PTHR42783">
    <property type="entry name" value="GLUTAMATE SYNTHASE [NADPH] SMALL CHAIN"/>
    <property type="match status" value="1"/>
</dbReference>
<sequence>MSKIKIVIDGMELYADENKTIMEVAEEADMYIPHLCHHPDLPDVGGCRLCVVEIQGKDEPQTACTTKVEQGMIVKTKSDKLDNMRRLSMELMLANHVDDCTTCPKYLKCELQSLIQYLGVSTSRLRRTLNAVNVDTNNPLIVRDLNRCVACGRCVRVCQDIRGVGILGLDKNEEDRTYVGVKGNLSLEDANCRFCGACVEVCPTGALQDKKGIFKEGNRNDVLIPCKHECPAGINVPKYVRFIKEGNFDEAAAVIREKAPFPKSLGLVCMRFCESGCRRKDINGAVSIRDLKRFAAEKDSYKWKEKSFRKERTNKRVAVIGSGPAGLTASYYLAKLGHTVDVYEKLPVAGGMLSAGIPDYRLPKEVVESEMDVIREAGVNIITNSKIESLTSLKDKQYDVVLIAVGTDKGVRIPIPGADLKDVYVNIDFLRRDLINLNIDMKKSVVVLGGGNVAFDCARSAKRLGCEKVSVVCLEGKDNMTASSEEIEEAKEEGIEIYNSRTFLRVEEKDGNVIGILCQEVEDFHFDENKKLVLKIKEGSEHLISGEMIIFATGQRADLTPFEEIELSPRGLVNVDDSYKTNIDGVFAVGDAVTGTASVIGAIAGARKAASNIDIYLGGDGVIEEELSSEQTLDPKIGMEEGFAKKECSQYQCVSVDKRINNFDLMTVGLDEKTAQCEASRCLQCDLRPKLTKAKFWTEYKIK</sequence>
<dbReference type="FunFam" id="3.10.20.740:FF:000004">
    <property type="entry name" value="NADH-quinone oxidoreductase"/>
    <property type="match status" value="1"/>
</dbReference>
<gene>
    <name evidence="17" type="primary">sfrB_2</name>
    <name evidence="17" type="ORF">CLMAG_56060</name>
</gene>
<dbReference type="Pfam" id="PF13510">
    <property type="entry name" value="Fer2_4"/>
    <property type="match status" value="1"/>
</dbReference>
<keyword evidence="12" id="KW-0472">Membrane</keyword>
<dbReference type="Proteomes" id="UP000076603">
    <property type="component" value="Unassembled WGS sequence"/>
</dbReference>
<comment type="cofactor">
    <cofactor evidence="13">
        <name>[2Fe-2S] cluster</name>
        <dbReference type="ChEBI" id="CHEBI:190135"/>
    </cofactor>
</comment>
<evidence type="ECO:0000256" key="2">
    <source>
        <dbReference type="ARBA" id="ARBA00004370"/>
    </source>
</evidence>
<dbReference type="FunFam" id="3.30.70.20:FF:000035">
    <property type="entry name" value="Iron hydrogenase 1"/>
    <property type="match status" value="1"/>
</dbReference>
<dbReference type="GO" id="GO:0016020">
    <property type="term" value="C:membrane"/>
    <property type="evidence" value="ECO:0007669"/>
    <property type="project" value="UniProtKB-SubCell"/>
</dbReference>
<feature type="domain" description="4Fe-4S ferredoxin-type" evidence="15">
    <location>
        <begin position="139"/>
        <end position="158"/>
    </location>
</feature>
<dbReference type="CDD" id="cd00207">
    <property type="entry name" value="fer2"/>
    <property type="match status" value="1"/>
</dbReference>
<keyword evidence="7" id="KW-0677">Repeat</keyword>
<dbReference type="SUPFAM" id="SSF46548">
    <property type="entry name" value="alpha-helical ferredoxin"/>
    <property type="match status" value="1"/>
</dbReference>
<dbReference type="Gene3D" id="3.50.50.60">
    <property type="entry name" value="FAD/NAD(P)-binding domain"/>
    <property type="match status" value="2"/>
</dbReference>
<dbReference type="InterPro" id="IPR001041">
    <property type="entry name" value="2Fe-2S_ferredoxin-type"/>
</dbReference>
<dbReference type="Pfam" id="PF14691">
    <property type="entry name" value="Fer4_20"/>
    <property type="match status" value="1"/>
</dbReference>
<keyword evidence="6" id="KW-0479">Metal-binding</keyword>
<evidence type="ECO:0000259" key="16">
    <source>
        <dbReference type="PROSITE" id="PS51839"/>
    </source>
</evidence>
<dbReference type="Gene3D" id="3.30.70.20">
    <property type="match status" value="1"/>
</dbReference>
<dbReference type="EC" id="1.-.-.-" evidence="17"/>
<feature type="domain" description="2Fe-2S ferredoxin-type" evidence="14">
    <location>
        <begin position="2"/>
        <end position="80"/>
    </location>
</feature>
<evidence type="ECO:0000313" key="17">
    <source>
        <dbReference type="EMBL" id="KZL89120.1"/>
    </source>
</evidence>
<evidence type="ECO:0000256" key="6">
    <source>
        <dbReference type="ARBA" id="ARBA00022723"/>
    </source>
</evidence>
<evidence type="ECO:0000256" key="3">
    <source>
        <dbReference type="ARBA" id="ARBA00005404"/>
    </source>
</evidence>
<evidence type="ECO:0000256" key="9">
    <source>
        <dbReference type="ARBA" id="ARBA00023004"/>
    </source>
</evidence>
<keyword evidence="18" id="KW-1185">Reference proteome</keyword>
<dbReference type="SMART" id="SM00929">
    <property type="entry name" value="NADH-G_4Fe-4S_3"/>
    <property type="match status" value="1"/>
</dbReference>
<evidence type="ECO:0000256" key="1">
    <source>
        <dbReference type="ARBA" id="ARBA00001966"/>
    </source>
</evidence>
<evidence type="ECO:0000256" key="10">
    <source>
        <dbReference type="ARBA" id="ARBA00023014"/>
    </source>
</evidence>
<evidence type="ECO:0000256" key="4">
    <source>
        <dbReference type="ARBA" id="ARBA00022485"/>
    </source>
</evidence>
<dbReference type="InterPro" id="IPR023753">
    <property type="entry name" value="FAD/NAD-binding_dom"/>
</dbReference>
<evidence type="ECO:0000256" key="5">
    <source>
        <dbReference type="ARBA" id="ARBA00022714"/>
    </source>
</evidence>
<feature type="domain" description="4Fe-4S His(Cys)3-ligated-type" evidence="16">
    <location>
        <begin position="80"/>
        <end position="119"/>
    </location>
</feature>
<evidence type="ECO:0000313" key="18">
    <source>
        <dbReference type="Proteomes" id="UP000076603"/>
    </source>
</evidence>
<dbReference type="InterPro" id="IPR028261">
    <property type="entry name" value="DPD_II"/>
</dbReference>
<comment type="similarity">
    <text evidence="3">Belongs to the complex I 75 kDa subunit family.</text>
</comment>
<dbReference type="InterPro" id="IPR017896">
    <property type="entry name" value="4Fe4S_Fe-S-bd"/>
</dbReference>
<evidence type="ECO:0000256" key="7">
    <source>
        <dbReference type="ARBA" id="ARBA00022737"/>
    </source>
</evidence>
<dbReference type="PROSITE" id="PS00198">
    <property type="entry name" value="4FE4S_FER_1"/>
    <property type="match status" value="1"/>
</dbReference>
<keyword evidence="9" id="KW-0408">Iron</keyword>
<keyword evidence="11" id="KW-0520">NAD</keyword>
<dbReference type="GO" id="GO:0051539">
    <property type="term" value="F:4 iron, 4 sulfur cluster binding"/>
    <property type="evidence" value="ECO:0007669"/>
    <property type="project" value="UniProtKB-KW"/>
</dbReference>
<evidence type="ECO:0000256" key="8">
    <source>
        <dbReference type="ARBA" id="ARBA00022967"/>
    </source>
</evidence>
<dbReference type="InterPro" id="IPR019574">
    <property type="entry name" value="NADH_UbQ_OxRdtase_Gsu_4Fe4S-bd"/>
</dbReference>
<proteinExistence type="inferred from homology"/>
<dbReference type="Pfam" id="PF22117">
    <property type="entry name" value="Fer4_Nqo3"/>
    <property type="match status" value="1"/>
</dbReference>
<dbReference type="PROSITE" id="PS51085">
    <property type="entry name" value="2FE2S_FER_2"/>
    <property type="match status" value="1"/>
</dbReference>
<dbReference type="PANTHER" id="PTHR42783:SF3">
    <property type="entry name" value="GLUTAMATE SYNTHASE [NADPH] SMALL CHAIN-RELATED"/>
    <property type="match status" value="1"/>
</dbReference>
<feature type="domain" description="4Fe-4S ferredoxin-type" evidence="15">
    <location>
        <begin position="183"/>
        <end position="212"/>
    </location>
</feature>
<evidence type="ECO:0000256" key="12">
    <source>
        <dbReference type="ARBA" id="ARBA00023136"/>
    </source>
</evidence>
<dbReference type="PROSITE" id="PS51379">
    <property type="entry name" value="4FE4S_FER_2"/>
    <property type="match status" value="2"/>
</dbReference>
<dbReference type="InterPro" id="IPR036188">
    <property type="entry name" value="FAD/NAD-bd_sf"/>
</dbReference>
<protein>
    <submittedName>
        <fullName evidence="17">NADPH-Fe(3+) oxidoreductase subunit beta</fullName>
        <ecNumber evidence="17">1.-.-.-</ecNumber>
    </submittedName>
</protein>
<dbReference type="PROSITE" id="PS51839">
    <property type="entry name" value="4FE4S_HC3"/>
    <property type="match status" value="1"/>
</dbReference>
<dbReference type="Gene3D" id="3.10.20.740">
    <property type="match status" value="1"/>
</dbReference>
<organism evidence="17 18">
    <name type="scientific">Clostridium magnum DSM 2767</name>
    <dbReference type="NCBI Taxonomy" id="1121326"/>
    <lineage>
        <taxon>Bacteria</taxon>
        <taxon>Bacillati</taxon>
        <taxon>Bacillota</taxon>
        <taxon>Clostridia</taxon>
        <taxon>Eubacteriales</taxon>
        <taxon>Clostridiaceae</taxon>
        <taxon>Clostridium</taxon>
    </lineage>
</organism>
<keyword evidence="4" id="KW-0004">4Fe-4S</keyword>
<dbReference type="EMBL" id="LWAE01000011">
    <property type="protein sequence ID" value="KZL89120.1"/>
    <property type="molecule type" value="Genomic_DNA"/>
</dbReference>
<keyword evidence="8" id="KW-1278">Translocase</keyword>
<dbReference type="InterPro" id="IPR017900">
    <property type="entry name" value="4Fe4S_Fe_S_CS"/>
</dbReference>
<keyword evidence="17" id="KW-0560">Oxidoreductase</keyword>
<dbReference type="SUPFAM" id="SSF54292">
    <property type="entry name" value="2Fe-2S ferredoxin-like"/>
    <property type="match status" value="1"/>
</dbReference>
<evidence type="ECO:0000256" key="13">
    <source>
        <dbReference type="ARBA" id="ARBA00034078"/>
    </source>
</evidence>
<dbReference type="Pfam" id="PF10588">
    <property type="entry name" value="NADH-G_4Fe-4S_3"/>
    <property type="match status" value="1"/>
</dbReference>
<keyword evidence="10" id="KW-0411">Iron-sulfur</keyword>
<dbReference type="STRING" id="1121326.CLMAG_56060"/>
<dbReference type="GO" id="GO:0016491">
    <property type="term" value="F:oxidoreductase activity"/>
    <property type="evidence" value="ECO:0007669"/>
    <property type="project" value="UniProtKB-KW"/>
</dbReference>
<evidence type="ECO:0000259" key="14">
    <source>
        <dbReference type="PROSITE" id="PS51085"/>
    </source>
</evidence>
<name>A0A161W1R6_9CLOT</name>
<dbReference type="SUPFAM" id="SSF54862">
    <property type="entry name" value="4Fe-4S ferredoxins"/>
    <property type="match status" value="1"/>
</dbReference>
<reference evidence="17 18" key="1">
    <citation type="submission" date="2016-04" db="EMBL/GenBank/DDBJ databases">
        <title>Genome sequence of Clostridium magnum DSM 2767.</title>
        <authorList>
            <person name="Poehlein A."/>
            <person name="Uhlig R."/>
            <person name="Fischer R."/>
            <person name="Bahl H."/>
            <person name="Daniel R."/>
        </authorList>
    </citation>
    <scope>NUCLEOTIDE SEQUENCE [LARGE SCALE GENOMIC DNA]</scope>
    <source>
        <strain evidence="17 18">DSM 2767</strain>
    </source>
</reference>
<dbReference type="Pfam" id="PF07992">
    <property type="entry name" value="Pyr_redox_2"/>
    <property type="match status" value="1"/>
</dbReference>
<comment type="subcellular location">
    <subcellularLocation>
        <location evidence="2">Membrane</location>
    </subcellularLocation>
</comment>
<comment type="cofactor">
    <cofactor evidence="1">
        <name>[4Fe-4S] cluster</name>
        <dbReference type="ChEBI" id="CHEBI:49883"/>
    </cofactor>
</comment>
<dbReference type="PATRIC" id="fig|1121326.3.peg.5666"/>